<name>A0AAW1KN07_POPJA</name>
<dbReference type="Proteomes" id="UP001458880">
    <property type="component" value="Unassembled WGS sequence"/>
</dbReference>
<reference evidence="1 2" key="1">
    <citation type="journal article" date="2024" name="BMC Genomics">
        <title>De novo assembly and annotation of Popillia japonica's genome with initial clues to its potential as an invasive pest.</title>
        <authorList>
            <person name="Cucini C."/>
            <person name="Boschi S."/>
            <person name="Funari R."/>
            <person name="Cardaioli E."/>
            <person name="Iannotti N."/>
            <person name="Marturano G."/>
            <person name="Paoli F."/>
            <person name="Bruttini M."/>
            <person name="Carapelli A."/>
            <person name="Frati F."/>
            <person name="Nardi F."/>
        </authorList>
    </citation>
    <scope>NUCLEOTIDE SEQUENCE [LARGE SCALE GENOMIC DNA]</scope>
    <source>
        <strain evidence="1">DMR45628</strain>
    </source>
</reference>
<evidence type="ECO:0000313" key="1">
    <source>
        <dbReference type="EMBL" id="KAK9720330.1"/>
    </source>
</evidence>
<gene>
    <name evidence="1" type="ORF">QE152_g22103</name>
</gene>
<comment type="caution">
    <text evidence="1">The sequence shown here is derived from an EMBL/GenBank/DDBJ whole genome shotgun (WGS) entry which is preliminary data.</text>
</comment>
<proteinExistence type="predicted"/>
<dbReference type="AlphaFoldDB" id="A0AAW1KN07"/>
<protein>
    <submittedName>
        <fullName evidence="1">Uncharacterized protein</fullName>
    </submittedName>
</protein>
<evidence type="ECO:0000313" key="2">
    <source>
        <dbReference type="Proteomes" id="UP001458880"/>
    </source>
</evidence>
<organism evidence="1 2">
    <name type="scientific">Popillia japonica</name>
    <name type="common">Japanese beetle</name>
    <dbReference type="NCBI Taxonomy" id="7064"/>
    <lineage>
        <taxon>Eukaryota</taxon>
        <taxon>Metazoa</taxon>
        <taxon>Ecdysozoa</taxon>
        <taxon>Arthropoda</taxon>
        <taxon>Hexapoda</taxon>
        <taxon>Insecta</taxon>
        <taxon>Pterygota</taxon>
        <taxon>Neoptera</taxon>
        <taxon>Endopterygota</taxon>
        <taxon>Coleoptera</taxon>
        <taxon>Polyphaga</taxon>
        <taxon>Scarabaeiformia</taxon>
        <taxon>Scarabaeidae</taxon>
        <taxon>Rutelinae</taxon>
        <taxon>Popillia</taxon>
    </lineage>
</organism>
<keyword evidence="2" id="KW-1185">Reference proteome</keyword>
<dbReference type="EMBL" id="JASPKY010000211">
    <property type="protein sequence ID" value="KAK9720330.1"/>
    <property type="molecule type" value="Genomic_DNA"/>
</dbReference>
<accession>A0AAW1KN07</accession>
<sequence>MIFGGPPISNELKSCVAIQIESVRGDFRRNSNISNELKSCVAIQIESVRGDFRRNSNVESFYRCSYLFVLVQACVTLRTIRSSEALVLGKTYQACVTLRTIRSSEALVLGKTYAVIYIGPMRGPEIFDVGL</sequence>